<evidence type="ECO:0000256" key="1">
    <source>
        <dbReference type="SAM" id="MobiDB-lite"/>
    </source>
</evidence>
<feature type="compositionally biased region" description="Low complexity" evidence="1">
    <location>
        <begin position="49"/>
        <end position="62"/>
    </location>
</feature>
<proteinExistence type="predicted"/>
<organism evidence="2 3">
    <name type="scientific">Sorghum bicolor</name>
    <name type="common">Sorghum</name>
    <name type="synonym">Sorghum vulgare</name>
    <dbReference type="NCBI Taxonomy" id="4558"/>
    <lineage>
        <taxon>Eukaryota</taxon>
        <taxon>Viridiplantae</taxon>
        <taxon>Streptophyta</taxon>
        <taxon>Embryophyta</taxon>
        <taxon>Tracheophyta</taxon>
        <taxon>Spermatophyta</taxon>
        <taxon>Magnoliopsida</taxon>
        <taxon>Liliopsida</taxon>
        <taxon>Poales</taxon>
        <taxon>Poaceae</taxon>
        <taxon>PACMAD clade</taxon>
        <taxon>Panicoideae</taxon>
        <taxon>Andropogonodae</taxon>
        <taxon>Andropogoneae</taxon>
        <taxon>Sorghinae</taxon>
        <taxon>Sorghum</taxon>
    </lineage>
</organism>
<gene>
    <name evidence="2" type="ORF">BDA96_02G387600</name>
</gene>
<evidence type="ECO:0000313" key="2">
    <source>
        <dbReference type="EMBL" id="KAG0545733.1"/>
    </source>
</evidence>
<accession>A0A921RTS1</accession>
<feature type="region of interest" description="Disordered" evidence="1">
    <location>
        <begin position="1"/>
        <end position="97"/>
    </location>
</feature>
<reference evidence="2" key="2">
    <citation type="submission" date="2020-10" db="EMBL/GenBank/DDBJ databases">
        <authorList>
            <person name="Cooper E.A."/>
            <person name="Brenton Z.W."/>
            <person name="Flinn B.S."/>
            <person name="Jenkins J."/>
            <person name="Shu S."/>
            <person name="Flowers D."/>
            <person name="Luo F."/>
            <person name="Wang Y."/>
            <person name="Xia P."/>
            <person name="Barry K."/>
            <person name="Daum C."/>
            <person name="Lipzen A."/>
            <person name="Yoshinaga Y."/>
            <person name="Schmutz J."/>
            <person name="Saski C."/>
            <person name="Vermerris W."/>
            <person name="Kresovich S."/>
        </authorList>
    </citation>
    <scope>NUCLEOTIDE SEQUENCE</scope>
</reference>
<evidence type="ECO:0000313" key="3">
    <source>
        <dbReference type="Proteomes" id="UP000807115"/>
    </source>
</evidence>
<comment type="caution">
    <text evidence="2">The sequence shown here is derived from an EMBL/GenBank/DDBJ whole genome shotgun (WGS) entry which is preliminary data.</text>
</comment>
<protein>
    <submittedName>
        <fullName evidence="2">Uncharacterized protein</fullName>
    </submittedName>
</protein>
<dbReference type="AlphaFoldDB" id="A0A921RTS1"/>
<dbReference type="EMBL" id="CM027681">
    <property type="protein sequence ID" value="KAG0545733.1"/>
    <property type="molecule type" value="Genomic_DNA"/>
</dbReference>
<feature type="compositionally biased region" description="Basic and acidic residues" evidence="1">
    <location>
        <begin position="11"/>
        <end position="21"/>
    </location>
</feature>
<reference evidence="2" key="1">
    <citation type="journal article" date="2019" name="BMC Genomics">
        <title>A new reference genome for Sorghum bicolor reveals high levels of sequence similarity between sweet and grain genotypes: implications for the genetics of sugar metabolism.</title>
        <authorList>
            <person name="Cooper E.A."/>
            <person name="Brenton Z.W."/>
            <person name="Flinn B.S."/>
            <person name="Jenkins J."/>
            <person name="Shu S."/>
            <person name="Flowers D."/>
            <person name="Luo F."/>
            <person name="Wang Y."/>
            <person name="Xia P."/>
            <person name="Barry K."/>
            <person name="Daum C."/>
            <person name="Lipzen A."/>
            <person name="Yoshinaga Y."/>
            <person name="Schmutz J."/>
            <person name="Saski C."/>
            <person name="Vermerris W."/>
            <person name="Kresovich S."/>
        </authorList>
    </citation>
    <scope>NUCLEOTIDE SEQUENCE</scope>
</reference>
<sequence length="97" mass="10378">MPQQPVGLRDLGGRGPEESRRLPQLVYRPPHVRVRAPHAQSPRTACRVPSPAAAPHATSPAAGSRCRHTRRALPTLPLPSPDAPDAHGRCGRPPVSI</sequence>
<name>A0A921RTS1_SORBI</name>
<dbReference type="Proteomes" id="UP000807115">
    <property type="component" value="Chromosome 2"/>
</dbReference>